<dbReference type="GO" id="GO:0030272">
    <property type="term" value="F:5-formyltetrahydrofolate cyclo-ligase activity"/>
    <property type="evidence" value="ECO:0007669"/>
    <property type="project" value="TreeGrafter"/>
</dbReference>
<dbReference type="SUPFAM" id="SSF100950">
    <property type="entry name" value="NagB/RpiA/CoA transferase-like"/>
    <property type="match status" value="1"/>
</dbReference>
<dbReference type="PANTHER" id="PTHR23407">
    <property type="entry name" value="ATPASE INHIBITOR/5-FORMYLTETRAHYDROFOLATE CYCLO-LIGASE"/>
    <property type="match status" value="1"/>
</dbReference>
<dbReference type="PIRSF" id="PIRSF006806">
    <property type="entry name" value="FTHF_cligase"/>
    <property type="match status" value="1"/>
</dbReference>
<protein>
    <submittedName>
        <fullName evidence="4">Unannotated protein</fullName>
    </submittedName>
</protein>
<dbReference type="InterPro" id="IPR037171">
    <property type="entry name" value="NagB/RpiA_transferase-like"/>
</dbReference>
<gene>
    <name evidence="4" type="ORF">UFOPK1726_00531</name>
</gene>
<organism evidence="4">
    <name type="scientific">freshwater metagenome</name>
    <dbReference type="NCBI Taxonomy" id="449393"/>
    <lineage>
        <taxon>unclassified sequences</taxon>
        <taxon>metagenomes</taxon>
        <taxon>ecological metagenomes</taxon>
    </lineage>
</organism>
<evidence type="ECO:0000256" key="1">
    <source>
        <dbReference type="ARBA" id="ARBA00010638"/>
    </source>
</evidence>
<accession>A0A6J6EGP0</accession>
<comment type="similarity">
    <text evidence="1">Belongs to the 5-formyltetrahydrofolate cyclo-ligase family.</text>
</comment>
<keyword evidence="2" id="KW-0547">Nucleotide-binding</keyword>
<dbReference type="Gene3D" id="3.40.50.10420">
    <property type="entry name" value="NagB/RpiA/CoA transferase-like"/>
    <property type="match status" value="1"/>
</dbReference>
<dbReference type="GO" id="GO:0035999">
    <property type="term" value="P:tetrahydrofolate interconversion"/>
    <property type="evidence" value="ECO:0007669"/>
    <property type="project" value="TreeGrafter"/>
</dbReference>
<reference evidence="4" key="1">
    <citation type="submission" date="2020-05" db="EMBL/GenBank/DDBJ databases">
        <authorList>
            <person name="Chiriac C."/>
            <person name="Salcher M."/>
            <person name="Ghai R."/>
            <person name="Kavagutti S V."/>
        </authorList>
    </citation>
    <scope>NUCLEOTIDE SEQUENCE</scope>
</reference>
<name>A0A6J6EGP0_9ZZZZ</name>
<dbReference type="InterPro" id="IPR024185">
    <property type="entry name" value="FTHF_cligase-like_sf"/>
</dbReference>
<dbReference type="Pfam" id="PF01812">
    <property type="entry name" value="5-FTHF_cyc-lig"/>
    <property type="match status" value="1"/>
</dbReference>
<evidence type="ECO:0000313" key="4">
    <source>
        <dbReference type="EMBL" id="CAB4575267.1"/>
    </source>
</evidence>
<dbReference type="GO" id="GO:0009396">
    <property type="term" value="P:folic acid-containing compound biosynthetic process"/>
    <property type="evidence" value="ECO:0007669"/>
    <property type="project" value="TreeGrafter"/>
</dbReference>
<dbReference type="AlphaFoldDB" id="A0A6J6EGP0"/>
<evidence type="ECO:0000256" key="3">
    <source>
        <dbReference type="ARBA" id="ARBA00022840"/>
    </source>
</evidence>
<keyword evidence="3" id="KW-0067">ATP-binding</keyword>
<evidence type="ECO:0000256" key="2">
    <source>
        <dbReference type="ARBA" id="ARBA00022741"/>
    </source>
</evidence>
<dbReference type="InterPro" id="IPR002698">
    <property type="entry name" value="FTHF_cligase"/>
</dbReference>
<dbReference type="PANTHER" id="PTHR23407:SF1">
    <property type="entry name" value="5-FORMYLTETRAHYDROFOLATE CYCLO-LIGASE"/>
    <property type="match status" value="1"/>
</dbReference>
<dbReference type="NCBIfam" id="TIGR02727">
    <property type="entry name" value="MTHFS_bact"/>
    <property type="match status" value="1"/>
</dbReference>
<proteinExistence type="inferred from homology"/>
<dbReference type="GO" id="GO:0005524">
    <property type="term" value="F:ATP binding"/>
    <property type="evidence" value="ECO:0007669"/>
    <property type="project" value="UniProtKB-KW"/>
</dbReference>
<sequence length="176" mass="19262">MTPTKSELRAQAMERRQGRNGAVPTPQLIELLRREFSPNSPIGCYLNRPGELSTASLISQLTNQFQLYAPAVIGQNLSWRKLTNEFQVGKFGIDEPLSNITIPVTELAAVIIPALAVDLAGNRLGFGGGYFDRNLAGVTAVKLALVYDEDILTKIPDESHDVKVDFIATPTQLIKI</sequence>
<dbReference type="EMBL" id="CAEZTT010000047">
    <property type="protein sequence ID" value="CAB4575267.1"/>
    <property type="molecule type" value="Genomic_DNA"/>
</dbReference>